<accession>A0A0S4JIZ2</accession>
<feature type="non-terminal residue" evidence="1">
    <location>
        <position position="1"/>
    </location>
</feature>
<reference evidence="2" key="1">
    <citation type="submission" date="2015-09" db="EMBL/GenBank/DDBJ databases">
        <authorList>
            <consortium name="Pathogen Informatics"/>
        </authorList>
    </citation>
    <scope>NUCLEOTIDE SEQUENCE [LARGE SCALE GENOMIC DNA]</scope>
    <source>
        <strain evidence="2">Lake Konstanz</strain>
    </source>
</reference>
<dbReference type="AlphaFoldDB" id="A0A0S4JIZ2"/>
<evidence type="ECO:0000313" key="2">
    <source>
        <dbReference type="Proteomes" id="UP000051952"/>
    </source>
</evidence>
<organism evidence="1 2">
    <name type="scientific">Bodo saltans</name>
    <name type="common">Flagellated protozoan</name>
    <dbReference type="NCBI Taxonomy" id="75058"/>
    <lineage>
        <taxon>Eukaryota</taxon>
        <taxon>Discoba</taxon>
        <taxon>Euglenozoa</taxon>
        <taxon>Kinetoplastea</taxon>
        <taxon>Metakinetoplastina</taxon>
        <taxon>Eubodonida</taxon>
        <taxon>Bodonidae</taxon>
        <taxon>Bodo</taxon>
    </lineage>
</organism>
<protein>
    <submittedName>
        <fullName evidence="1">Uncharacterized protein</fullName>
    </submittedName>
</protein>
<dbReference type="VEuPathDB" id="TriTrypDB:BSAL_24715"/>
<dbReference type="EMBL" id="CYKH01001786">
    <property type="protein sequence ID" value="CUG90043.1"/>
    <property type="molecule type" value="Genomic_DNA"/>
</dbReference>
<proteinExistence type="predicted"/>
<evidence type="ECO:0000313" key="1">
    <source>
        <dbReference type="EMBL" id="CUG90043.1"/>
    </source>
</evidence>
<name>A0A0S4JIZ2_BODSA</name>
<keyword evidence="2" id="KW-1185">Reference proteome</keyword>
<dbReference type="Proteomes" id="UP000051952">
    <property type="component" value="Unassembled WGS sequence"/>
</dbReference>
<gene>
    <name evidence="1" type="ORF">BSAL_24715</name>
</gene>
<sequence>FGIRNRTCHSLAEQIPSAQLPLQHHRYLAHSTNDTPQKASCLAGSSAWRSGGRRQSSAPSFLAEALRLAESDDDTCCVEADLQELSAYSPMDALLPPLLPRFPLPHGREAPILLGPFSPPRPFLQPKTPPGPHPHSQYERAARCRVICTELFFYCCVCFD</sequence>